<dbReference type="PANTHER" id="PTHR47459">
    <property type="entry name" value="KINESIN LIGHT CHAIN-RELATED"/>
    <property type="match status" value="1"/>
</dbReference>
<proteinExistence type="predicted"/>
<accession>A0A803LFD2</accession>
<dbReference type="Gramene" id="AUR62011888-RA">
    <property type="protein sequence ID" value="AUR62011888-RA:cds"/>
    <property type="gene ID" value="AUR62011888"/>
</dbReference>
<dbReference type="PANTHER" id="PTHR47459:SF1">
    <property type="entry name" value="KINESIN LIGHT CHAIN-RELATED"/>
    <property type="match status" value="1"/>
</dbReference>
<dbReference type="AlphaFoldDB" id="A0A803LFD2"/>
<dbReference type="EnsemblPlants" id="AUR62011888-RA">
    <property type="protein sequence ID" value="AUR62011888-RA:cds"/>
    <property type="gene ID" value="AUR62011888"/>
</dbReference>
<protein>
    <submittedName>
        <fullName evidence="1">Uncharacterized protein</fullName>
    </submittedName>
</protein>
<sequence>MDELVMFYRDLAEVCVENSNLKEALSYRLKALETLEMSTKVDNFRDIEVEAAIDKRLLSVMYAVSLHPAEPALAFEKLDNGSDQMLVGIGYSEISMLYKETTAISLLKRAHVLLQKMPEKQQYSEGIVSARIGWLHLFAGEATQAIPYLDNASVNLKDIVGPYHYEVGFVYNNLGVAYLELGKPQTAALMFLVAKGIMDVSLGPNHACSSQFKT</sequence>
<reference evidence="1" key="2">
    <citation type="submission" date="2021-03" db="UniProtKB">
        <authorList>
            <consortium name="EnsemblPlants"/>
        </authorList>
    </citation>
    <scope>IDENTIFICATION</scope>
</reference>
<keyword evidence="2" id="KW-1185">Reference proteome</keyword>
<name>A0A803LFD2_CHEQI</name>
<evidence type="ECO:0000313" key="1">
    <source>
        <dbReference type="EnsemblPlants" id="AUR62011888-RA:cds"/>
    </source>
</evidence>
<organism evidence="1 2">
    <name type="scientific">Chenopodium quinoa</name>
    <name type="common">Quinoa</name>
    <dbReference type="NCBI Taxonomy" id="63459"/>
    <lineage>
        <taxon>Eukaryota</taxon>
        <taxon>Viridiplantae</taxon>
        <taxon>Streptophyta</taxon>
        <taxon>Embryophyta</taxon>
        <taxon>Tracheophyta</taxon>
        <taxon>Spermatophyta</taxon>
        <taxon>Magnoliopsida</taxon>
        <taxon>eudicotyledons</taxon>
        <taxon>Gunneridae</taxon>
        <taxon>Pentapetalae</taxon>
        <taxon>Caryophyllales</taxon>
        <taxon>Chenopodiaceae</taxon>
        <taxon>Chenopodioideae</taxon>
        <taxon>Atripliceae</taxon>
        <taxon>Chenopodium</taxon>
    </lineage>
</organism>
<dbReference type="InterPro" id="IPR011990">
    <property type="entry name" value="TPR-like_helical_dom_sf"/>
</dbReference>
<dbReference type="SUPFAM" id="SSF48452">
    <property type="entry name" value="TPR-like"/>
    <property type="match status" value="1"/>
</dbReference>
<dbReference type="Gene3D" id="1.25.40.10">
    <property type="entry name" value="Tetratricopeptide repeat domain"/>
    <property type="match status" value="1"/>
</dbReference>
<evidence type="ECO:0000313" key="2">
    <source>
        <dbReference type="Proteomes" id="UP000596660"/>
    </source>
</evidence>
<reference evidence="1" key="1">
    <citation type="journal article" date="2017" name="Nature">
        <title>The genome of Chenopodium quinoa.</title>
        <authorList>
            <person name="Jarvis D.E."/>
            <person name="Ho Y.S."/>
            <person name="Lightfoot D.J."/>
            <person name="Schmoeckel S.M."/>
            <person name="Li B."/>
            <person name="Borm T.J.A."/>
            <person name="Ohyanagi H."/>
            <person name="Mineta K."/>
            <person name="Michell C.T."/>
            <person name="Saber N."/>
            <person name="Kharbatia N.M."/>
            <person name="Rupper R.R."/>
            <person name="Sharp A.R."/>
            <person name="Dally N."/>
            <person name="Boughton B.A."/>
            <person name="Woo Y.H."/>
            <person name="Gao G."/>
            <person name="Schijlen E.G.W.M."/>
            <person name="Guo X."/>
            <person name="Momin A.A."/>
            <person name="Negrao S."/>
            <person name="Al-Babili S."/>
            <person name="Gehring C."/>
            <person name="Roessner U."/>
            <person name="Jung C."/>
            <person name="Murphy K."/>
            <person name="Arold S.T."/>
            <person name="Gojobori T."/>
            <person name="van der Linden C.G."/>
            <person name="van Loo E.N."/>
            <person name="Jellen E.N."/>
            <person name="Maughan P.J."/>
            <person name="Tester M."/>
        </authorList>
    </citation>
    <scope>NUCLEOTIDE SEQUENCE [LARGE SCALE GENOMIC DNA]</scope>
    <source>
        <strain evidence="1">cv. PI 614886</strain>
    </source>
</reference>
<dbReference type="Proteomes" id="UP000596660">
    <property type="component" value="Unplaced"/>
</dbReference>